<evidence type="ECO:0000256" key="1">
    <source>
        <dbReference type="SAM" id="MobiDB-lite"/>
    </source>
</evidence>
<keyword evidence="3" id="KW-1185">Reference proteome</keyword>
<feature type="compositionally biased region" description="Basic and acidic residues" evidence="1">
    <location>
        <begin position="80"/>
        <end position="91"/>
    </location>
</feature>
<gene>
    <name evidence="2" type="ORF">FGO68_gene654</name>
</gene>
<feature type="compositionally biased region" description="Basic and acidic residues" evidence="1">
    <location>
        <begin position="54"/>
        <end position="72"/>
    </location>
</feature>
<organism evidence="2 3">
    <name type="scientific">Halteria grandinella</name>
    <dbReference type="NCBI Taxonomy" id="5974"/>
    <lineage>
        <taxon>Eukaryota</taxon>
        <taxon>Sar</taxon>
        <taxon>Alveolata</taxon>
        <taxon>Ciliophora</taxon>
        <taxon>Intramacronucleata</taxon>
        <taxon>Spirotrichea</taxon>
        <taxon>Stichotrichia</taxon>
        <taxon>Sporadotrichida</taxon>
        <taxon>Halteriidae</taxon>
        <taxon>Halteria</taxon>
    </lineage>
</organism>
<dbReference type="Proteomes" id="UP000785679">
    <property type="component" value="Unassembled WGS sequence"/>
</dbReference>
<reference evidence="2" key="1">
    <citation type="submission" date="2019-06" db="EMBL/GenBank/DDBJ databases">
        <authorList>
            <person name="Zheng W."/>
        </authorList>
    </citation>
    <scope>NUCLEOTIDE SEQUENCE</scope>
    <source>
        <strain evidence="2">QDHG01</strain>
    </source>
</reference>
<accession>A0A8J8NNP9</accession>
<protein>
    <submittedName>
        <fullName evidence="2">Uncharacterized protein</fullName>
    </submittedName>
</protein>
<comment type="caution">
    <text evidence="2">The sequence shown here is derived from an EMBL/GenBank/DDBJ whole genome shotgun (WGS) entry which is preliminary data.</text>
</comment>
<evidence type="ECO:0000313" key="2">
    <source>
        <dbReference type="EMBL" id="TNV78661.1"/>
    </source>
</evidence>
<name>A0A8J8NNP9_HALGN</name>
<sequence>MSRWKRGRGSRWLLNRRLGETEEEFNEMYGAVEQKIESQVNKSYLDNKGGGHQFDVKLRSGSDSDESEEKRSFVSYSHSKASEYRNERKESSIVSSLAIKSSKRGGAPRFLIDMQFIDTRKKAPLERLHEQEIISKECTNSLFRSYLIMQAAKD</sequence>
<feature type="region of interest" description="Disordered" evidence="1">
    <location>
        <begin position="43"/>
        <end position="104"/>
    </location>
</feature>
<dbReference type="AlphaFoldDB" id="A0A8J8NNP9"/>
<proteinExistence type="predicted"/>
<dbReference type="EMBL" id="RRYP01010034">
    <property type="protein sequence ID" value="TNV78661.1"/>
    <property type="molecule type" value="Genomic_DNA"/>
</dbReference>
<evidence type="ECO:0000313" key="3">
    <source>
        <dbReference type="Proteomes" id="UP000785679"/>
    </source>
</evidence>